<dbReference type="EMBL" id="JABRWQ010000005">
    <property type="protein sequence ID" value="NRD24058.1"/>
    <property type="molecule type" value="Genomic_DNA"/>
</dbReference>
<sequence>MNFKLSIYFFLNRTSVLKWFVLLVLSFTSLATAAQDLEDLDSLLVDRDLDNYSFRLFTNYKSNKFSIQNSESKARFVPNNRHGLGLGIANKKIIVDIAFNPKNANKEATKKFDLQGTTIIKNRHYSNIYVQTYKGFTAKNNFDEDAEFISDLRSISFGLNYLYTFDDIEFSYALLKAGLAEKRNDNIFMTGGIGLFSGFDYFSSDSSILTEDTSPYFNEEGSIKRFQGVTIGVLAGFISYFKLPENITATVNIMPGMGLMYKKLTVEGKSYTPSNPMLYKLDFLIGLGYNFDRYYVSLTYSNGLYTTDFDYDNRYRLNLTNAKLAIGYRFKSKRKTY</sequence>
<feature type="signal peptide" evidence="1">
    <location>
        <begin position="1"/>
        <end position="33"/>
    </location>
</feature>
<protein>
    <submittedName>
        <fullName evidence="2">DUF4421 family protein</fullName>
    </submittedName>
</protein>
<evidence type="ECO:0000313" key="3">
    <source>
        <dbReference type="Proteomes" id="UP000805085"/>
    </source>
</evidence>
<feature type="chain" id="PRO_5045185754" evidence="1">
    <location>
        <begin position="34"/>
        <end position="337"/>
    </location>
</feature>
<dbReference type="Proteomes" id="UP000805085">
    <property type="component" value="Unassembled WGS sequence"/>
</dbReference>
<keyword evidence="1" id="KW-0732">Signal</keyword>
<evidence type="ECO:0000256" key="1">
    <source>
        <dbReference type="SAM" id="SignalP"/>
    </source>
</evidence>
<comment type="caution">
    <text evidence="2">The sequence shown here is derived from an EMBL/GenBank/DDBJ whole genome shotgun (WGS) entry which is preliminary data.</text>
</comment>
<evidence type="ECO:0000313" key="2">
    <source>
        <dbReference type="EMBL" id="NRD24058.1"/>
    </source>
</evidence>
<gene>
    <name evidence="2" type="ORF">HNV10_12430</name>
</gene>
<dbReference type="InterPro" id="IPR025535">
    <property type="entry name" value="DUF4421"/>
</dbReference>
<dbReference type="Pfam" id="PF14391">
    <property type="entry name" value="DUF4421"/>
    <property type="match status" value="1"/>
</dbReference>
<reference evidence="2 3" key="1">
    <citation type="journal article" date="2015" name="Int. J. Syst. Evol. Microbiol.">
        <title>Winogradskyella litoriviva sp. nov., isolated from coastal seawater.</title>
        <authorList>
            <person name="Nedashkovskaya O.I."/>
            <person name="Kukhlevskiy A.D."/>
            <person name="Zhukova N.V."/>
            <person name="Kim S.J."/>
            <person name="Rhee S.K."/>
            <person name="Mikhailov V.V."/>
        </authorList>
    </citation>
    <scope>NUCLEOTIDE SEQUENCE [LARGE SCALE GENOMIC DNA]</scope>
    <source>
        <strain evidence="2 3">KMM6491</strain>
    </source>
</reference>
<name>A0ABX2E6B9_9FLAO</name>
<keyword evidence="3" id="KW-1185">Reference proteome</keyword>
<accession>A0ABX2E6B9</accession>
<proteinExistence type="predicted"/>
<organism evidence="2 3">
    <name type="scientific">Winogradskyella litoriviva</name>
    <dbReference type="NCBI Taxonomy" id="1220182"/>
    <lineage>
        <taxon>Bacteria</taxon>
        <taxon>Pseudomonadati</taxon>
        <taxon>Bacteroidota</taxon>
        <taxon>Flavobacteriia</taxon>
        <taxon>Flavobacteriales</taxon>
        <taxon>Flavobacteriaceae</taxon>
        <taxon>Winogradskyella</taxon>
    </lineage>
</organism>